<feature type="non-terminal residue" evidence="1">
    <location>
        <position position="79"/>
    </location>
</feature>
<dbReference type="PROSITE" id="PS51257">
    <property type="entry name" value="PROKAR_LIPOPROTEIN"/>
    <property type="match status" value="1"/>
</dbReference>
<gene>
    <name evidence="1" type="ORF">MNBD_BACTEROID02-1393</name>
</gene>
<dbReference type="EMBL" id="UOEB01000117">
    <property type="protein sequence ID" value="VAV83948.1"/>
    <property type="molecule type" value="Genomic_DNA"/>
</dbReference>
<evidence type="ECO:0000313" key="1">
    <source>
        <dbReference type="EMBL" id="VAV83948.1"/>
    </source>
</evidence>
<accession>A0A3B0R7W7</accession>
<organism evidence="1">
    <name type="scientific">hydrothermal vent metagenome</name>
    <dbReference type="NCBI Taxonomy" id="652676"/>
    <lineage>
        <taxon>unclassified sequences</taxon>
        <taxon>metagenomes</taxon>
        <taxon>ecological metagenomes</taxon>
    </lineage>
</organism>
<proteinExistence type="predicted"/>
<name>A0A3B0R7W7_9ZZZZ</name>
<reference evidence="1" key="1">
    <citation type="submission" date="2018-06" db="EMBL/GenBank/DDBJ databases">
        <authorList>
            <person name="Zhirakovskaya E."/>
        </authorList>
    </citation>
    <scope>NUCLEOTIDE SEQUENCE</scope>
</reference>
<sequence>MKKNILLILIIFLISCSNNERLKLDTEEVNILGRWKLIEELNDPGDGSGVFVSVNSEMVVEFLEKGILSSNVNFCESSS</sequence>
<protein>
    <submittedName>
        <fullName evidence="1">Uncharacterized protein</fullName>
    </submittedName>
</protein>
<dbReference type="AlphaFoldDB" id="A0A3B0R7W7"/>